<feature type="compositionally biased region" description="Low complexity" evidence="6">
    <location>
        <begin position="327"/>
        <end position="355"/>
    </location>
</feature>
<dbReference type="GO" id="GO:0046983">
    <property type="term" value="F:protein dimerization activity"/>
    <property type="evidence" value="ECO:0007669"/>
    <property type="project" value="InterPro"/>
</dbReference>
<evidence type="ECO:0000256" key="3">
    <source>
        <dbReference type="ARBA" id="ARBA00023125"/>
    </source>
</evidence>
<dbReference type="EMBL" id="JAAAHW010006818">
    <property type="protein sequence ID" value="KAF9954561.1"/>
    <property type="molecule type" value="Genomic_DNA"/>
</dbReference>
<gene>
    <name evidence="8" type="ORF">BGZ65_003943</name>
</gene>
<feature type="compositionally biased region" description="Low complexity" evidence="6">
    <location>
        <begin position="199"/>
        <end position="225"/>
    </location>
</feature>
<dbReference type="SMART" id="SM00353">
    <property type="entry name" value="HLH"/>
    <property type="match status" value="1"/>
</dbReference>
<feature type="region of interest" description="Disordered" evidence="6">
    <location>
        <begin position="111"/>
        <end position="236"/>
    </location>
</feature>
<feature type="region of interest" description="Disordered" evidence="6">
    <location>
        <begin position="45"/>
        <end position="85"/>
    </location>
</feature>
<comment type="subcellular location">
    <subcellularLocation>
        <location evidence="1">Nucleus</location>
    </subcellularLocation>
</comment>
<keyword evidence="4" id="KW-0804">Transcription</keyword>
<comment type="caution">
    <text evidence="8">The sequence shown here is derived from an EMBL/GenBank/DDBJ whole genome shotgun (WGS) entry which is preliminary data.</text>
</comment>
<dbReference type="GO" id="GO:0000978">
    <property type="term" value="F:RNA polymerase II cis-regulatory region sequence-specific DNA binding"/>
    <property type="evidence" value="ECO:0007669"/>
    <property type="project" value="TreeGrafter"/>
</dbReference>
<evidence type="ECO:0000256" key="2">
    <source>
        <dbReference type="ARBA" id="ARBA00023015"/>
    </source>
</evidence>
<feature type="compositionally biased region" description="Low complexity" evidence="6">
    <location>
        <begin position="159"/>
        <end position="176"/>
    </location>
</feature>
<keyword evidence="3" id="KW-0238">DNA-binding</keyword>
<keyword evidence="9" id="KW-1185">Reference proteome</keyword>
<evidence type="ECO:0000259" key="7">
    <source>
        <dbReference type="PROSITE" id="PS50888"/>
    </source>
</evidence>
<name>A0A9P6IZH9_9FUNG</name>
<evidence type="ECO:0000256" key="4">
    <source>
        <dbReference type="ARBA" id="ARBA00023163"/>
    </source>
</evidence>
<evidence type="ECO:0000256" key="5">
    <source>
        <dbReference type="ARBA" id="ARBA00023242"/>
    </source>
</evidence>
<feature type="domain" description="BHLH" evidence="7">
    <location>
        <begin position="239"/>
        <end position="290"/>
    </location>
</feature>
<dbReference type="PANTHER" id="PTHR15741:SF27">
    <property type="entry name" value="TRANSCRIPTION FACTOR AP-4"/>
    <property type="match status" value="1"/>
</dbReference>
<feature type="region of interest" description="Disordered" evidence="6">
    <location>
        <begin position="327"/>
        <end position="377"/>
    </location>
</feature>
<dbReference type="Pfam" id="PF00010">
    <property type="entry name" value="HLH"/>
    <property type="match status" value="1"/>
</dbReference>
<dbReference type="GO" id="GO:0005634">
    <property type="term" value="C:nucleus"/>
    <property type="evidence" value="ECO:0007669"/>
    <property type="project" value="UniProtKB-SubCell"/>
</dbReference>
<feature type="compositionally biased region" description="Low complexity" evidence="6">
    <location>
        <begin position="111"/>
        <end position="122"/>
    </location>
</feature>
<dbReference type="InterPro" id="IPR011598">
    <property type="entry name" value="bHLH_dom"/>
</dbReference>
<dbReference type="InterPro" id="IPR052207">
    <property type="entry name" value="Max-like/E-box_TFs"/>
</dbReference>
<evidence type="ECO:0000313" key="9">
    <source>
        <dbReference type="Proteomes" id="UP000749646"/>
    </source>
</evidence>
<dbReference type="PROSITE" id="PS50888">
    <property type="entry name" value="BHLH"/>
    <property type="match status" value="1"/>
</dbReference>
<evidence type="ECO:0000256" key="6">
    <source>
        <dbReference type="SAM" id="MobiDB-lite"/>
    </source>
</evidence>
<dbReference type="AlphaFoldDB" id="A0A9P6IZH9"/>
<dbReference type="InterPro" id="IPR036638">
    <property type="entry name" value="HLH_DNA-bd_sf"/>
</dbReference>
<feature type="compositionally biased region" description="Low complexity" evidence="6">
    <location>
        <begin position="46"/>
        <end position="56"/>
    </location>
</feature>
<protein>
    <recommendedName>
        <fullName evidence="7">BHLH domain-containing protein</fullName>
    </recommendedName>
</protein>
<dbReference type="OrthoDB" id="5778525at2759"/>
<dbReference type="CDD" id="cd11404">
    <property type="entry name" value="bHLHzip_Mlx_like"/>
    <property type="match status" value="1"/>
</dbReference>
<feature type="compositionally biased region" description="Polar residues" evidence="6">
    <location>
        <begin position="57"/>
        <end position="85"/>
    </location>
</feature>
<dbReference type="Proteomes" id="UP000749646">
    <property type="component" value="Unassembled WGS sequence"/>
</dbReference>
<evidence type="ECO:0000256" key="1">
    <source>
        <dbReference type="ARBA" id="ARBA00004123"/>
    </source>
</evidence>
<feature type="compositionally biased region" description="Basic and acidic residues" evidence="6">
    <location>
        <begin position="177"/>
        <end position="188"/>
    </location>
</feature>
<dbReference type="SUPFAM" id="SSF47459">
    <property type="entry name" value="HLH, helix-loop-helix DNA-binding domain"/>
    <property type="match status" value="1"/>
</dbReference>
<evidence type="ECO:0000313" key="8">
    <source>
        <dbReference type="EMBL" id="KAF9954561.1"/>
    </source>
</evidence>
<dbReference type="Gene3D" id="4.10.280.10">
    <property type="entry name" value="Helix-loop-helix DNA-binding domain"/>
    <property type="match status" value="1"/>
</dbReference>
<sequence>MPMPMVLPMGDVGFSALESNPNMYSLPSANTQQQLQQQHDMDFDMASASYSAQQSSVTAPSKRSKTNKITTTTDGISVRTGTPLSNSDAAFNNSKLVTPIHQLSQLSLENSNNQNQANSISSTGNGVASSKGKRNKREKEEEREEDETKDEINGSNDISRNNSQHRSSTSSISSVSRQKDNTSAHERNNSVSDEYASDGNSANGNTTNTSGVNGAATATTTSTTTAKRKPYKELLTEDEKRANHIASEQKRRNTIRNGFKDMVEIIPDLRDVNSSKSTILFKAVDFIKQLERRNRILQEKANQLEARLNLQRSGGGNLQQHLPQHPFQQHQQVPMHYSQHPHQQLPHQQNSQQPLAPMHHQNHHPLSYHGSGLDDKRLQEIPNIYPVAISR</sequence>
<organism evidence="8 9">
    <name type="scientific">Modicella reniformis</name>
    <dbReference type="NCBI Taxonomy" id="1440133"/>
    <lineage>
        <taxon>Eukaryota</taxon>
        <taxon>Fungi</taxon>
        <taxon>Fungi incertae sedis</taxon>
        <taxon>Mucoromycota</taxon>
        <taxon>Mortierellomycotina</taxon>
        <taxon>Mortierellomycetes</taxon>
        <taxon>Mortierellales</taxon>
        <taxon>Mortierellaceae</taxon>
        <taxon>Modicella</taxon>
    </lineage>
</organism>
<dbReference type="PANTHER" id="PTHR15741">
    <property type="entry name" value="BASIC HELIX-LOOP-HELIX ZIP TRANSCRIPTION FACTOR"/>
    <property type="match status" value="1"/>
</dbReference>
<keyword evidence="5" id="KW-0539">Nucleus</keyword>
<reference evidence="8" key="1">
    <citation type="journal article" date="2020" name="Fungal Divers.">
        <title>Resolving the Mortierellaceae phylogeny through synthesis of multi-gene phylogenetics and phylogenomics.</title>
        <authorList>
            <person name="Vandepol N."/>
            <person name="Liber J."/>
            <person name="Desiro A."/>
            <person name="Na H."/>
            <person name="Kennedy M."/>
            <person name="Barry K."/>
            <person name="Grigoriev I.V."/>
            <person name="Miller A.N."/>
            <person name="O'Donnell K."/>
            <person name="Stajich J.E."/>
            <person name="Bonito G."/>
        </authorList>
    </citation>
    <scope>NUCLEOTIDE SEQUENCE</scope>
    <source>
        <strain evidence="8">MES-2147</strain>
    </source>
</reference>
<dbReference type="GO" id="GO:0000981">
    <property type="term" value="F:DNA-binding transcription factor activity, RNA polymerase II-specific"/>
    <property type="evidence" value="ECO:0007669"/>
    <property type="project" value="TreeGrafter"/>
</dbReference>
<keyword evidence="2" id="KW-0805">Transcription regulation</keyword>
<proteinExistence type="predicted"/>
<accession>A0A9P6IZH9</accession>